<comment type="caution">
    <text evidence="1">The sequence shown here is derived from an EMBL/GenBank/DDBJ whole genome shotgun (WGS) entry which is preliminary data.</text>
</comment>
<proteinExistence type="predicted"/>
<evidence type="ECO:0000313" key="2">
    <source>
        <dbReference type="Proteomes" id="UP001500731"/>
    </source>
</evidence>
<keyword evidence="2" id="KW-1185">Reference proteome</keyword>
<dbReference type="Proteomes" id="UP001500731">
    <property type="component" value="Unassembled WGS sequence"/>
</dbReference>
<accession>A0ABP8P499</accession>
<organism evidence="1 2">
    <name type="scientific">Microbacterium panaciterrae</name>
    <dbReference type="NCBI Taxonomy" id="985759"/>
    <lineage>
        <taxon>Bacteria</taxon>
        <taxon>Bacillati</taxon>
        <taxon>Actinomycetota</taxon>
        <taxon>Actinomycetes</taxon>
        <taxon>Micrococcales</taxon>
        <taxon>Microbacteriaceae</taxon>
        <taxon>Microbacterium</taxon>
    </lineage>
</organism>
<protein>
    <submittedName>
        <fullName evidence="1">Uncharacterized protein</fullName>
    </submittedName>
</protein>
<dbReference type="EMBL" id="BAABGP010000008">
    <property type="protein sequence ID" value="GAA4481776.1"/>
    <property type="molecule type" value="Genomic_DNA"/>
</dbReference>
<reference evidence="2" key="1">
    <citation type="journal article" date="2019" name="Int. J. Syst. Evol. Microbiol.">
        <title>The Global Catalogue of Microorganisms (GCM) 10K type strain sequencing project: providing services to taxonomists for standard genome sequencing and annotation.</title>
        <authorList>
            <consortium name="The Broad Institute Genomics Platform"/>
            <consortium name="The Broad Institute Genome Sequencing Center for Infectious Disease"/>
            <person name="Wu L."/>
            <person name="Ma J."/>
        </authorList>
    </citation>
    <scope>NUCLEOTIDE SEQUENCE [LARGE SCALE GENOMIC DNA]</scope>
    <source>
        <strain evidence="2">JCM 17839</strain>
    </source>
</reference>
<gene>
    <name evidence="1" type="ORF">GCM10023171_10640</name>
</gene>
<dbReference type="RefSeq" id="WP_345185084.1">
    <property type="nucleotide sequence ID" value="NZ_BAABGP010000008.1"/>
</dbReference>
<sequence>MGNAADELHALYSSWRAKVEEASNVANALQVGESHGIAEIRRAFGLLGTISGQLQILGAAGFKVRVFQRQLDGWSRVPLSLPAGWAQGAAPDHVATLDQLDQIEALAGFLDGKVIDFDDARLQGLRPLIDHADSLLTDDDMDPALRSYIRRLISEIRLALDDEAVGHTFDFTSAVERLRVAFQAAAEAAPTGKKSAWRDLATQIIVGLVSTGAVEGGRALLSIAMGS</sequence>
<name>A0ABP8P499_9MICO</name>
<evidence type="ECO:0000313" key="1">
    <source>
        <dbReference type="EMBL" id="GAA4481776.1"/>
    </source>
</evidence>